<evidence type="ECO:0000256" key="4">
    <source>
        <dbReference type="ARBA" id="ARBA00022989"/>
    </source>
</evidence>
<evidence type="ECO:0000256" key="1">
    <source>
        <dbReference type="ARBA" id="ARBA00004141"/>
    </source>
</evidence>
<reference evidence="7 8" key="1">
    <citation type="submission" date="2014-03" db="EMBL/GenBank/DDBJ databases">
        <title>The genome of Kluyveromyces dobzhanskii.</title>
        <authorList>
            <person name="Nystedt B."/>
            <person name="Astrom S."/>
        </authorList>
    </citation>
    <scope>NUCLEOTIDE SEQUENCE [LARGE SCALE GENOMIC DNA]</scope>
    <source>
        <strain evidence="7 8">CBS 2104</strain>
    </source>
</reference>
<feature type="transmembrane region" description="Helical" evidence="6">
    <location>
        <begin position="174"/>
        <end position="198"/>
    </location>
</feature>
<evidence type="ECO:0000313" key="8">
    <source>
        <dbReference type="Proteomes" id="UP000031516"/>
    </source>
</evidence>
<dbReference type="GO" id="GO:0016020">
    <property type="term" value="C:membrane"/>
    <property type="evidence" value="ECO:0007669"/>
    <property type="project" value="UniProtKB-SubCell"/>
</dbReference>
<dbReference type="InterPro" id="IPR007568">
    <property type="entry name" value="RTA1"/>
</dbReference>
<accession>A0A0A8LCH3</accession>
<comment type="subcellular location">
    <subcellularLocation>
        <location evidence="1">Membrane</location>
        <topology evidence="1">Multi-pass membrane protein</topology>
    </subcellularLocation>
</comment>
<comment type="caution">
    <text evidence="7">The sequence shown here is derived from an EMBL/GenBank/DDBJ whole genome shotgun (WGS) entry which is preliminary data.</text>
</comment>
<keyword evidence="3 6" id="KW-0812">Transmembrane</keyword>
<dbReference type="Pfam" id="PF04479">
    <property type="entry name" value="RTA1"/>
    <property type="match status" value="1"/>
</dbReference>
<gene>
    <name evidence="7" type="ORF">KLDO_g4827</name>
</gene>
<feature type="transmembrane region" description="Helical" evidence="6">
    <location>
        <begin position="219"/>
        <end position="240"/>
    </location>
</feature>
<keyword evidence="8" id="KW-1185">Reference proteome</keyword>
<feature type="transmembrane region" description="Helical" evidence="6">
    <location>
        <begin position="96"/>
        <end position="117"/>
    </location>
</feature>
<feature type="transmembrane region" description="Helical" evidence="6">
    <location>
        <begin position="65"/>
        <end position="84"/>
    </location>
</feature>
<feature type="transmembrane region" description="Helical" evidence="6">
    <location>
        <begin position="252"/>
        <end position="273"/>
    </location>
</feature>
<feature type="transmembrane region" description="Helical" evidence="6">
    <location>
        <begin position="138"/>
        <end position="162"/>
    </location>
</feature>
<protein>
    <submittedName>
        <fullName evidence="7">WGS project CCBQ000000000 data, contig 00214</fullName>
    </submittedName>
</protein>
<evidence type="ECO:0000313" key="7">
    <source>
        <dbReference type="EMBL" id="CDO96626.1"/>
    </source>
</evidence>
<dbReference type="PANTHER" id="PTHR31465">
    <property type="entry name" value="PROTEIN RTA1-RELATED"/>
    <property type="match status" value="1"/>
</dbReference>
<comment type="similarity">
    <text evidence="2">Belongs to the lipid-translocating exporter (LTE) (TC 9.A.26.1) family.</text>
</comment>
<evidence type="ECO:0000256" key="3">
    <source>
        <dbReference type="ARBA" id="ARBA00022692"/>
    </source>
</evidence>
<organism evidence="7 8">
    <name type="scientific">Kluyveromyces dobzhanskii CBS 2104</name>
    <dbReference type="NCBI Taxonomy" id="1427455"/>
    <lineage>
        <taxon>Eukaryota</taxon>
        <taxon>Fungi</taxon>
        <taxon>Dikarya</taxon>
        <taxon>Ascomycota</taxon>
        <taxon>Saccharomycotina</taxon>
        <taxon>Saccharomycetes</taxon>
        <taxon>Saccharomycetales</taxon>
        <taxon>Saccharomycetaceae</taxon>
        <taxon>Kluyveromyces</taxon>
    </lineage>
</organism>
<dbReference type="PANTHER" id="PTHR31465:SF1">
    <property type="entry name" value="PROTEIN RTA1-RELATED"/>
    <property type="match status" value="1"/>
</dbReference>
<evidence type="ECO:0000256" key="2">
    <source>
        <dbReference type="ARBA" id="ARBA00009969"/>
    </source>
</evidence>
<evidence type="ECO:0000256" key="5">
    <source>
        <dbReference type="ARBA" id="ARBA00023136"/>
    </source>
</evidence>
<name>A0A0A8LCH3_9SACH</name>
<evidence type="ECO:0000256" key="6">
    <source>
        <dbReference type="SAM" id="Phobius"/>
    </source>
</evidence>
<proteinExistence type="inferred from homology"/>
<keyword evidence="5 6" id="KW-0472">Membrane</keyword>
<dbReference type="OrthoDB" id="3358017at2759"/>
<feature type="transmembrane region" description="Helical" evidence="6">
    <location>
        <begin position="20"/>
        <end position="44"/>
    </location>
</feature>
<sequence>MATDGADDFVKYRYQPSKAGALAVCIIFVVLLGLFILMIITSAMKFDRKSGRRDRKIKNCTIMRFLPFLVGITAEVVGYALRYISAKDTDKMMPYILQSVLLLVAPAFYAATIYMIFGQLLHYLECPDISIVPARWSTTIFVAGDVVSFFVQAGGAAIMSNADTSSGSKTGSNVIVAGLFVQVAIFGFFMITEIRFLLQVRRKSKIVKLFTLQWRRLNLILLGTSLLILIRSVVRAIEFIQGNSGYIISHEYFLYVFDALMMILATLAWVVTFKYGDIFMIIHEAKTVAAFEIHSVDDKSFIEADVCDLK</sequence>
<dbReference type="EMBL" id="CCBQ010000079">
    <property type="protein sequence ID" value="CDO96626.1"/>
    <property type="molecule type" value="Genomic_DNA"/>
</dbReference>
<dbReference type="Proteomes" id="UP000031516">
    <property type="component" value="Unassembled WGS sequence"/>
</dbReference>
<keyword evidence="4 6" id="KW-1133">Transmembrane helix</keyword>
<dbReference type="AlphaFoldDB" id="A0A0A8LCH3"/>